<dbReference type="EC" id="5.3.1.6" evidence="4"/>
<comment type="catalytic activity">
    <reaction evidence="1">
        <text>aldehydo-D-ribose 5-phosphate = D-ribulose 5-phosphate</text>
        <dbReference type="Rhea" id="RHEA:14657"/>
        <dbReference type="ChEBI" id="CHEBI:58121"/>
        <dbReference type="ChEBI" id="CHEBI:58273"/>
        <dbReference type="EC" id="5.3.1.6"/>
    </reaction>
</comment>
<evidence type="ECO:0000313" key="6">
    <source>
        <dbReference type="EMBL" id="AET50837.1"/>
    </source>
</evidence>
<dbReference type="Pfam" id="PF06026">
    <property type="entry name" value="Rib_5-P_isom_A"/>
    <property type="match status" value="1"/>
</dbReference>
<accession>H9BA27</accession>
<dbReference type="SUPFAM" id="SSF75445">
    <property type="entry name" value="D-ribose-5-phosphate isomerase (RpiA), lid domain"/>
    <property type="match status" value="1"/>
</dbReference>
<keyword evidence="5" id="KW-0413">Isomerase</keyword>
<dbReference type="AlphaFoldDB" id="H9BA27"/>
<dbReference type="Gene3D" id="3.40.50.1360">
    <property type="match status" value="2"/>
</dbReference>
<reference evidence="6" key="1">
    <citation type="journal article" date="2012" name="BMC Genomics">
        <title>Characterisation of full-length cDNA sequences provides insights into the Eimeria tenella transcriptome.</title>
        <authorList>
            <person name="Amiruddin N."/>
            <person name="Lee X.W."/>
            <person name="Blake D.P."/>
            <person name="Suzuki Y."/>
            <person name="Tay Y.L."/>
            <person name="Lim L.S."/>
            <person name="Tomley F.M."/>
            <person name="Watanabe J."/>
            <person name="Sugimoto C."/>
            <person name="Wan K.L."/>
        </authorList>
    </citation>
    <scope>NUCLEOTIDE SEQUENCE</scope>
    <source>
        <strain evidence="6">Houghton</strain>
    </source>
</reference>
<sequence>MPRCGPPYLPFQWFRHTETIPLLSFPSHYPPSSRSSFINLCIAQNLSHPLGDHPQALDDAPATACSHLQASEAVNTCIKSGMRVGLGTGSTASFAVERLAERIRQGELTDISCASTSEATRKLAESLGINVLSLDEISLPLDVTIDGADEVLKNGSQMVLIKGRGGALLREKIVEVNSKAFICVADEGKVVQPDSFGTTGAVALEVVQFGAQATRQAVLSAVVSTLGGEVLEAEEETPEEAAERLGVSAVFRHRENRKELFVSDNGNLCLDLFFKRPIPDPQKMHDRLINVVGVVETGIFIGISKLCIIGHSSGTTTRLAV</sequence>
<name>H9BA27_EIMTE</name>
<dbReference type="VEuPathDB" id="ToxoDB:ETH2_1354200"/>
<dbReference type="CDD" id="cd01398">
    <property type="entry name" value="RPI_A"/>
    <property type="match status" value="1"/>
</dbReference>
<organism evidence="6">
    <name type="scientific">Eimeria tenella</name>
    <name type="common">Coccidian parasite</name>
    <dbReference type="NCBI Taxonomy" id="5802"/>
    <lineage>
        <taxon>Eukaryota</taxon>
        <taxon>Sar</taxon>
        <taxon>Alveolata</taxon>
        <taxon>Apicomplexa</taxon>
        <taxon>Conoidasida</taxon>
        <taxon>Coccidia</taxon>
        <taxon>Eucoccidiorida</taxon>
        <taxon>Eimeriorina</taxon>
        <taxon>Eimeriidae</taxon>
        <taxon>Eimeria</taxon>
    </lineage>
</organism>
<dbReference type="NCBIfam" id="TIGR00021">
    <property type="entry name" value="rpiA"/>
    <property type="match status" value="1"/>
</dbReference>
<evidence type="ECO:0000256" key="3">
    <source>
        <dbReference type="ARBA" id="ARBA00008088"/>
    </source>
</evidence>
<dbReference type="InterPro" id="IPR004788">
    <property type="entry name" value="Ribose5P_isomerase_type_A"/>
</dbReference>
<dbReference type="PANTHER" id="PTHR43748:SF3">
    <property type="entry name" value="RIBOSE-5-PHOSPHATE ISOMERASE 3, CHLOROPLASTIC-RELATED"/>
    <property type="match status" value="1"/>
</dbReference>
<evidence type="ECO:0000256" key="5">
    <source>
        <dbReference type="ARBA" id="ARBA00023235"/>
    </source>
</evidence>
<dbReference type="Gene3D" id="3.30.70.260">
    <property type="match status" value="1"/>
</dbReference>
<dbReference type="FunFam" id="3.40.50.1360:FF:000001">
    <property type="entry name" value="Ribose-5-phosphate isomerase A"/>
    <property type="match status" value="1"/>
</dbReference>
<dbReference type="InterPro" id="IPR050262">
    <property type="entry name" value="Ribose-5P_isomerase"/>
</dbReference>
<dbReference type="PANTHER" id="PTHR43748">
    <property type="entry name" value="RIBOSE-5-PHOSPHATE ISOMERASE 3, CHLOROPLASTIC-RELATED"/>
    <property type="match status" value="1"/>
</dbReference>
<dbReference type="UniPathway" id="UPA00115">
    <property type="reaction ID" value="UER00412"/>
</dbReference>
<evidence type="ECO:0000256" key="2">
    <source>
        <dbReference type="ARBA" id="ARBA00004988"/>
    </source>
</evidence>
<dbReference type="VEuPathDB" id="ToxoDB:ETH_00023000"/>
<protein>
    <recommendedName>
        <fullName evidence="4">ribose-5-phosphate isomerase</fullName>
        <ecNumber evidence="4">5.3.1.6</ecNumber>
    </recommendedName>
</protein>
<dbReference type="SUPFAM" id="SSF100950">
    <property type="entry name" value="NagB/RpiA/CoA transferase-like"/>
    <property type="match status" value="1"/>
</dbReference>
<dbReference type="GO" id="GO:0004751">
    <property type="term" value="F:ribose-5-phosphate isomerase activity"/>
    <property type="evidence" value="ECO:0007669"/>
    <property type="project" value="UniProtKB-EC"/>
</dbReference>
<proteinExistence type="evidence at transcript level"/>
<evidence type="ECO:0000256" key="4">
    <source>
        <dbReference type="ARBA" id="ARBA00011959"/>
    </source>
</evidence>
<dbReference type="EMBL" id="JN987614">
    <property type="protein sequence ID" value="AET50837.1"/>
    <property type="molecule type" value="mRNA"/>
</dbReference>
<dbReference type="InterPro" id="IPR037171">
    <property type="entry name" value="NagB/RpiA_transferase-like"/>
</dbReference>
<dbReference type="GO" id="GO:0009052">
    <property type="term" value="P:pentose-phosphate shunt, non-oxidative branch"/>
    <property type="evidence" value="ECO:0007669"/>
    <property type="project" value="InterPro"/>
</dbReference>
<comment type="similarity">
    <text evidence="3">Belongs to the ribose 5-phosphate isomerase family.</text>
</comment>
<comment type="pathway">
    <text evidence="2">Carbohydrate degradation; pentose phosphate pathway; D-ribose 5-phosphate from D-ribulose 5-phosphate (non-oxidative stage): step 1/1.</text>
</comment>
<evidence type="ECO:0000256" key="1">
    <source>
        <dbReference type="ARBA" id="ARBA00001713"/>
    </source>
</evidence>